<proteinExistence type="inferred from homology"/>
<comment type="similarity">
    <text evidence="2 9">Belongs to the glutamyl-tRNA reductase family.</text>
</comment>
<evidence type="ECO:0000256" key="7">
    <source>
        <dbReference type="ARBA" id="ARBA00023244"/>
    </source>
</evidence>
<dbReference type="InterPro" id="IPR036343">
    <property type="entry name" value="GluRdtase_N_sf"/>
</dbReference>
<keyword evidence="4 9" id="KW-0521">NADP</keyword>
<dbReference type="Pfam" id="PF05201">
    <property type="entry name" value="GlutR_N"/>
    <property type="match status" value="1"/>
</dbReference>
<keyword evidence="7 9" id="KW-0627">Porphyrin biosynthesis</keyword>
<organism evidence="14">
    <name type="scientific">Sesamum radiatum</name>
    <name type="common">Black benniseed</name>
    <dbReference type="NCBI Taxonomy" id="300843"/>
    <lineage>
        <taxon>Eukaryota</taxon>
        <taxon>Viridiplantae</taxon>
        <taxon>Streptophyta</taxon>
        <taxon>Embryophyta</taxon>
        <taxon>Tracheophyta</taxon>
        <taxon>Spermatophyta</taxon>
        <taxon>Magnoliopsida</taxon>
        <taxon>eudicotyledons</taxon>
        <taxon>Gunneridae</taxon>
        <taxon>Pentapetalae</taxon>
        <taxon>asterids</taxon>
        <taxon>lamiids</taxon>
        <taxon>Lamiales</taxon>
        <taxon>Pedaliaceae</taxon>
        <taxon>Sesamum</taxon>
    </lineage>
</organism>
<accession>A0AAW2QGF5</accession>
<feature type="domain" description="Glutamyl-tRNA reductase N-terminal" evidence="13">
    <location>
        <begin position="108"/>
        <end position="258"/>
    </location>
</feature>
<dbReference type="SUPFAM" id="SSF51735">
    <property type="entry name" value="NAD(P)-binding Rossmann-fold domains"/>
    <property type="match status" value="1"/>
</dbReference>
<gene>
    <name evidence="14" type="ORF">Sradi_3523900</name>
</gene>
<evidence type="ECO:0000256" key="10">
    <source>
        <dbReference type="SAM" id="Coils"/>
    </source>
</evidence>
<evidence type="ECO:0000256" key="6">
    <source>
        <dbReference type="ARBA" id="ARBA00023171"/>
    </source>
</evidence>
<dbReference type="InterPro" id="IPR036453">
    <property type="entry name" value="GluRdtase_dimer_dom_sf"/>
</dbReference>
<dbReference type="PANTHER" id="PTHR43120:SF1">
    <property type="entry name" value="GLUTAMYL-TRNA REDUCTASE 1, CHLOROPLASTIC"/>
    <property type="match status" value="1"/>
</dbReference>
<evidence type="ECO:0000259" key="11">
    <source>
        <dbReference type="Pfam" id="PF00745"/>
    </source>
</evidence>
<dbReference type="Gene3D" id="3.30.460.30">
    <property type="entry name" value="Glutamyl-tRNA reductase, N-terminal domain"/>
    <property type="match status" value="1"/>
</dbReference>
<evidence type="ECO:0000256" key="9">
    <source>
        <dbReference type="RuleBase" id="RU000584"/>
    </source>
</evidence>
<dbReference type="EC" id="1.2.1.70" evidence="3 9"/>
<evidence type="ECO:0000259" key="13">
    <source>
        <dbReference type="Pfam" id="PF05201"/>
    </source>
</evidence>
<reference evidence="14" key="1">
    <citation type="submission" date="2020-06" db="EMBL/GenBank/DDBJ databases">
        <authorList>
            <person name="Li T."/>
            <person name="Hu X."/>
            <person name="Zhang T."/>
            <person name="Song X."/>
            <person name="Zhang H."/>
            <person name="Dai N."/>
            <person name="Sheng W."/>
            <person name="Hou X."/>
            <person name="Wei L."/>
        </authorList>
    </citation>
    <scope>NUCLEOTIDE SEQUENCE</scope>
    <source>
        <strain evidence="14">G02</strain>
        <tissue evidence="14">Leaf</tissue>
    </source>
</reference>
<evidence type="ECO:0000313" key="14">
    <source>
        <dbReference type="EMBL" id="KAL0366338.1"/>
    </source>
</evidence>
<dbReference type="Gene3D" id="3.40.50.720">
    <property type="entry name" value="NAD(P)-binding Rossmann-like Domain"/>
    <property type="match status" value="1"/>
</dbReference>
<dbReference type="GO" id="GO:0050661">
    <property type="term" value="F:NADP binding"/>
    <property type="evidence" value="ECO:0007669"/>
    <property type="project" value="InterPro"/>
</dbReference>
<evidence type="ECO:0000256" key="5">
    <source>
        <dbReference type="ARBA" id="ARBA00023002"/>
    </source>
</evidence>
<evidence type="ECO:0000256" key="3">
    <source>
        <dbReference type="ARBA" id="ARBA00012970"/>
    </source>
</evidence>
<dbReference type="PANTHER" id="PTHR43120">
    <property type="entry name" value="GLUTAMYL-TRNA REDUCTASE 1, CHLOROPLASTIC"/>
    <property type="match status" value="1"/>
</dbReference>
<evidence type="ECO:0000259" key="12">
    <source>
        <dbReference type="Pfam" id="PF01488"/>
    </source>
</evidence>
<feature type="domain" description="Tetrapyrrole biosynthesis glutamyl-tRNA reductase dimerisation" evidence="11">
    <location>
        <begin position="429"/>
        <end position="533"/>
    </location>
</feature>
<reference evidence="14" key="2">
    <citation type="journal article" date="2024" name="Plant">
        <title>Genomic evolution and insights into agronomic trait innovations of Sesamum species.</title>
        <authorList>
            <person name="Miao H."/>
            <person name="Wang L."/>
            <person name="Qu L."/>
            <person name="Liu H."/>
            <person name="Sun Y."/>
            <person name="Le M."/>
            <person name="Wang Q."/>
            <person name="Wei S."/>
            <person name="Zheng Y."/>
            <person name="Lin W."/>
            <person name="Duan Y."/>
            <person name="Cao H."/>
            <person name="Xiong S."/>
            <person name="Wang X."/>
            <person name="Wei L."/>
            <person name="Li C."/>
            <person name="Ma Q."/>
            <person name="Ju M."/>
            <person name="Zhao R."/>
            <person name="Li G."/>
            <person name="Mu C."/>
            <person name="Tian Q."/>
            <person name="Mei H."/>
            <person name="Zhang T."/>
            <person name="Gao T."/>
            <person name="Zhang H."/>
        </authorList>
    </citation>
    <scope>NUCLEOTIDE SEQUENCE</scope>
    <source>
        <strain evidence="14">G02</strain>
    </source>
</reference>
<evidence type="ECO:0000256" key="2">
    <source>
        <dbReference type="ARBA" id="ARBA00005916"/>
    </source>
</evidence>
<dbReference type="PROSITE" id="PS00747">
    <property type="entry name" value="GLUTR"/>
    <property type="match status" value="1"/>
</dbReference>
<dbReference type="EMBL" id="JACGWJ010000015">
    <property type="protein sequence ID" value="KAL0366338.1"/>
    <property type="molecule type" value="Genomic_DNA"/>
</dbReference>
<dbReference type="InterPro" id="IPR015896">
    <property type="entry name" value="4pyrrol_synth_GluRdtase_dimer"/>
</dbReference>
<keyword evidence="10" id="KW-0175">Coiled coil</keyword>
<dbReference type="CDD" id="cd05213">
    <property type="entry name" value="NAD_bind_Glutamyl_tRNA_reduct"/>
    <property type="match status" value="1"/>
</dbReference>
<dbReference type="GO" id="GO:0015995">
    <property type="term" value="P:chlorophyll biosynthetic process"/>
    <property type="evidence" value="ECO:0007669"/>
    <property type="project" value="UniProtKB-KW"/>
</dbReference>
<evidence type="ECO:0000256" key="8">
    <source>
        <dbReference type="ARBA" id="ARBA00047464"/>
    </source>
</evidence>
<keyword evidence="6" id="KW-0149">Chlorophyll biosynthesis</keyword>
<dbReference type="FunFam" id="3.40.50.720:FF:000031">
    <property type="entry name" value="Glutamyl-tRNA reductase"/>
    <property type="match status" value="1"/>
</dbReference>
<dbReference type="InterPro" id="IPR000343">
    <property type="entry name" value="4pyrrol_synth_GluRdtase"/>
</dbReference>
<comment type="catalytic activity">
    <reaction evidence="8 9">
        <text>(S)-4-amino-5-oxopentanoate + tRNA(Glu) + NADP(+) = L-glutamyl-tRNA(Glu) + NADPH + H(+)</text>
        <dbReference type="Rhea" id="RHEA:12344"/>
        <dbReference type="Rhea" id="RHEA-COMP:9663"/>
        <dbReference type="Rhea" id="RHEA-COMP:9680"/>
        <dbReference type="ChEBI" id="CHEBI:15378"/>
        <dbReference type="ChEBI" id="CHEBI:57501"/>
        <dbReference type="ChEBI" id="CHEBI:57783"/>
        <dbReference type="ChEBI" id="CHEBI:58349"/>
        <dbReference type="ChEBI" id="CHEBI:78442"/>
        <dbReference type="ChEBI" id="CHEBI:78520"/>
        <dbReference type="EC" id="1.2.1.70"/>
    </reaction>
</comment>
<keyword evidence="5 9" id="KW-0560">Oxidoreductase</keyword>
<feature type="coiled-coil region" evidence="10">
    <location>
        <begin position="523"/>
        <end position="550"/>
    </location>
</feature>
<dbReference type="NCBIfam" id="TIGR01035">
    <property type="entry name" value="hemA"/>
    <property type="match status" value="1"/>
</dbReference>
<comment type="caution">
    <text evidence="14">The sequence shown here is derived from an EMBL/GenBank/DDBJ whole genome shotgun (WGS) entry which is preliminary data.</text>
</comment>
<dbReference type="SUPFAM" id="SSF69742">
    <property type="entry name" value="Glutamyl tRNA-reductase catalytic, N-terminal domain"/>
    <property type="match status" value="1"/>
</dbReference>
<evidence type="ECO:0000256" key="4">
    <source>
        <dbReference type="ARBA" id="ARBA00022857"/>
    </source>
</evidence>
<dbReference type="Pfam" id="PF01488">
    <property type="entry name" value="Shikimate_DH"/>
    <property type="match status" value="1"/>
</dbReference>
<name>A0AAW2QGF5_SESRA</name>
<dbReference type="InterPro" id="IPR015895">
    <property type="entry name" value="4pyrrol_synth_GluRdtase_N"/>
</dbReference>
<dbReference type="GO" id="GO:0008883">
    <property type="term" value="F:glutamyl-tRNA reductase activity"/>
    <property type="evidence" value="ECO:0007669"/>
    <property type="project" value="UniProtKB-EC"/>
</dbReference>
<dbReference type="FunFam" id="3.30.460.30:FF:000001">
    <property type="entry name" value="Glutamyl-tRNA reductase"/>
    <property type="match status" value="1"/>
</dbReference>
<dbReference type="AlphaFoldDB" id="A0AAW2QGF5"/>
<dbReference type="Pfam" id="PF00745">
    <property type="entry name" value="GlutR_dimer"/>
    <property type="match status" value="1"/>
</dbReference>
<evidence type="ECO:0000256" key="1">
    <source>
        <dbReference type="ARBA" id="ARBA00005059"/>
    </source>
</evidence>
<dbReference type="InterPro" id="IPR036291">
    <property type="entry name" value="NAD(P)-bd_dom_sf"/>
</dbReference>
<protein>
    <recommendedName>
        <fullName evidence="3 9">Glutamyl-tRNA reductase</fullName>
        <ecNumber evidence="3 9">1.2.1.70</ecNumber>
    </recommendedName>
</protein>
<dbReference type="HAMAP" id="MF_00087">
    <property type="entry name" value="Glu_tRNA_reductase"/>
    <property type="match status" value="1"/>
</dbReference>
<dbReference type="SUPFAM" id="SSF69075">
    <property type="entry name" value="Glutamyl tRNA-reductase dimerization domain"/>
    <property type="match status" value="1"/>
</dbReference>
<sequence length="553" mass="60189">MAVSSAFVGAKLETLLLSNSASSSASAAQAGLLCKPVAARPKRAAVIRRNSGMIRCEAVPDVLVQTEKLDPINAASSSASASSLSALEQLKTSAADRYTKERSSIVVIGLSIHTAPVEMREKLAIPEAEWPRAIGELCGLNHIEEAAVLSTCNRMEIYVVALSRQRGVKEVTEWMSKTSGIPVSEICEHRFLLYDKEATQHIFEVSAGLDSLVLGEGQILAQVKQVVKVGQGVVGFGRNISGLFKHAITVGKRVRAETNIAAGAVSVSSAAVELALMKIPETSHATARMLVIGAGKMGKLVIKHLVAKGCTKMVVVNRSEDRVAAIRDEIKDAEIIYKPLTEMLNCAAEADVVFTSTASETPLFLKEHVLYLPPVDPSVGGLRLFVDISVPRNIGACVNELETARVYNVDDLKEVVAANKEDRYRKAMEAQAIIAEESKQFEAWRDSLATVPTIKKLRAYAERIRAAELDKCLSKMGDDIPKKTRKAVDDLSRGIVNKLLHGPMQHLRCDGSDSRTLSETLENMHALNRMFNLETEISELEQKIRAKVEQTQK</sequence>
<dbReference type="InterPro" id="IPR006151">
    <property type="entry name" value="Shikm_DH/Glu-tRNA_Rdtase"/>
</dbReference>
<dbReference type="InterPro" id="IPR018214">
    <property type="entry name" value="GluRdtase_CS"/>
</dbReference>
<comment type="pathway">
    <text evidence="1 9">Porphyrin-containing compound metabolism; protoporphyrin-IX biosynthesis; 5-aminolevulinate from L-glutamyl-tRNA(Glu): step 1/2.</text>
</comment>
<feature type="domain" description="Quinate/shikimate 5-dehydrogenase/glutamyl-tRNA reductase" evidence="12">
    <location>
        <begin position="274"/>
        <end position="415"/>
    </location>
</feature>
<dbReference type="GO" id="GO:0006783">
    <property type="term" value="P:heme biosynthetic process"/>
    <property type="evidence" value="ECO:0007669"/>
    <property type="project" value="UniProtKB-ARBA"/>
</dbReference>